<evidence type="ECO:0000256" key="8">
    <source>
        <dbReference type="ARBA" id="ARBA00023002"/>
    </source>
</evidence>
<evidence type="ECO:0000256" key="27">
    <source>
        <dbReference type="ARBA" id="ARBA00066807"/>
    </source>
</evidence>
<dbReference type="GO" id="GO:0048706">
    <property type="term" value="P:embryonic skeletal system development"/>
    <property type="evidence" value="ECO:0007669"/>
    <property type="project" value="Ensembl"/>
</dbReference>
<feature type="region of interest" description="Disordered" evidence="33">
    <location>
        <begin position="107"/>
        <end position="139"/>
    </location>
</feature>
<evidence type="ECO:0000256" key="31">
    <source>
        <dbReference type="ARBA" id="ARBA00083156"/>
    </source>
</evidence>
<dbReference type="InterPro" id="IPR052834">
    <property type="entry name" value="3KSR/17beta-HSD"/>
</dbReference>
<evidence type="ECO:0000256" key="11">
    <source>
        <dbReference type="ARBA" id="ARBA00023136"/>
    </source>
</evidence>
<keyword evidence="2" id="KW-0444">Lipid biosynthesis</keyword>
<comment type="catalytic activity">
    <reaction evidence="19">
        <text>5alpha-cholest-8-en-3-one + NADPH + H(+) = 5alpha-cholest-8-en-3beta-ol + NADP(+)</text>
        <dbReference type="Rhea" id="RHEA:46852"/>
        <dbReference type="ChEBI" id="CHEBI:15378"/>
        <dbReference type="ChEBI" id="CHEBI:16608"/>
        <dbReference type="ChEBI" id="CHEBI:57783"/>
        <dbReference type="ChEBI" id="CHEBI:58349"/>
        <dbReference type="ChEBI" id="CHEBI:87056"/>
    </reaction>
    <physiologicalReaction direction="left-to-right" evidence="19">
        <dbReference type="Rhea" id="RHEA:46853"/>
    </physiologicalReaction>
</comment>
<comment type="subcellular location">
    <subcellularLocation>
        <location evidence="1">Endoplasmic reticulum membrane</location>
        <topology evidence="1">Single-pass membrane protein</topology>
    </subcellularLocation>
</comment>
<dbReference type="FunCoup" id="H1A3A8">
    <property type="interactions" value="5"/>
</dbReference>
<evidence type="ECO:0000256" key="16">
    <source>
        <dbReference type="ARBA" id="ARBA00024072"/>
    </source>
</evidence>
<evidence type="ECO:0000256" key="13">
    <source>
        <dbReference type="ARBA" id="ARBA00023589"/>
    </source>
</evidence>
<comment type="catalytic activity">
    <reaction evidence="20">
        <text>5alpha-androstane-3beta,17beta-diol + NADP(+) = 17beta-hydroxy-5alpha-androstan-3-one + NADPH + H(+)</text>
        <dbReference type="Rhea" id="RHEA:16297"/>
        <dbReference type="ChEBI" id="CHEBI:15378"/>
        <dbReference type="ChEBI" id="CHEBI:16330"/>
        <dbReference type="ChEBI" id="CHEBI:18329"/>
        <dbReference type="ChEBI" id="CHEBI:57783"/>
        <dbReference type="ChEBI" id="CHEBI:58349"/>
        <dbReference type="EC" id="1.1.1.210"/>
    </reaction>
    <physiologicalReaction direction="right-to-left" evidence="20">
        <dbReference type="Rhea" id="RHEA:16299"/>
    </physiologicalReaction>
</comment>
<evidence type="ECO:0000256" key="6">
    <source>
        <dbReference type="ARBA" id="ARBA00022955"/>
    </source>
</evidence>
<evidence type="ECO:0000256" key="20">
    <source>
        <dbReference type="ARBA" id="ARBA00051795"/>
    </source>
</evidence>
<dbReference type="FunFam" id="3.40.50.720:FF:000289">
    <property type="entry name" value="Hydroxysteroid 17-beta dehydrogenase 7"/>
    <property type="match status" value="1"/>
</dbReference>
<evidence type="ECO:0000256" key="28">
    <source>
        <dbReference type="ARBA" id="ARBA00071031"/>
    </source>
</evidence>
<name>H1A3A8_TAEGU</name>
<dbReference type="GeneTree" id="ENSGT00390000013340"/>
<feature type="region of interest" description="Disordered" evidence="33">
    <location>
        <begin position="1"/>
        <end position="78"/>
    </location>
</feature>
<dbReference type="GO" id="GO:0008209">
    <property type="term" value="P:androgen metabolic process"/>
    <property type="evidence" value="ECO:0007669"/>
    <property type="project" value="Ensembl"/>
</dbReference>
<keyword evidence="6" id="KW-0752">Steroid biosynthesis</keyword>
<dbReference type="Pfam" id="PF00106">
    <property type="entry name" value="adh_short"/>
    <property type="match status" value="1"/>
</dbReference>
<reference evidence="34" key="3">
    <citation type="submission" date="2025-09" db="UniProtKB">
        <authorList>
            <consortium name="Ensembl"/>
        </authorList>
    </citation>
    <scope>IDENTIFICATION</scope>
</reference>
<dbReference type="GO" id="GO:0006695">
    <property type="term" value="P:cholesterol biosynthetic process"/>
    <property type="evidence" value="ECO:0007669"/>
    <property type="project" value="Ensembl"/>
</dbReference>
<dbReference type="PRINTS" id="PR00081">
    <property type="entry name" value="GDHRDH"/>
</dbReference>
<dbReference type="InParanoid" id="H1A3A8"/>
<dbReference type="GO" id="GO:0004303">
    <property type="term" value="F:estradiol 17-beta-dehydrogenase [NAD(P)+] activity"/>
    <property type="evidence" value="ECO:0007669"/>
    <property type="project" value="UniProtKB-EC"/>
</dbReference>
<dbReference type="STRING" id="59729.ENSTGUP00000017370"/>
<dbReference type="SUPFAM" id="SSF51735">
    <property type="entry name" value="NAD(P)-binding Rossmann-fold domains"/>
    <property type="match status" value="1"/>
</dbReference>
<feature type="compositionally biased region" description="Basic residues" evidence="33">
    <location>
        <begin position="115"/>
        <end position="129"/>
    </location>
</feature>
<evidence type="ECO:0000256" key="1">
    <source>
        <dbReference type="ARBA" id="ARBA00004389"/>
    </source>
</evidence>
<comment type="catalytic activity">
    <reaction evidence="22">
        <text>4alpha-methyl-5alpha-cholest-7-en-3beta-ol + NADP(+) = 4alpha-methyl-5alpha-cholest-7-en-3-one + NADPH + H(+)</text>
        <dbReference type="Rhea" id="RHEA:18409"/>
        <dbReference type="ChEBI" id="CHEBI:15378"/>
        <dbReference type="ChEBI" id="CHEBI:16495"/>
        <dbReference type="ChEBI" id="CHEBI:18378"/>
        <dbReference type="ChEBI" id="CHEBI:57783"/>
        <dbReference type="ChEBI" id="CHEBI:58349"/>
        <dbReference type="EC" id="1.1.1.270"/>
    </reaction>
    <physiologicalReaction direction="right-to-left" evidence="22">
        <dbReference type="Rhea" id="RHEA:18411"/>
    </physiologicalReaction>
</comment>
<reference evidence="34 35" key="1">
    <citation type="journal article" date="2010" name="Nature">
        <title>The genome of a songbird.</title>
        <authorList>
            <person name="Warren W.C."/>
            <person name="Clayton D.F."/>
            <person name="Ellegren H."/>
            <person name="Arnold A.P."/>
            <person name="Hillier L.W."/>
            <person name="Kunstner A."/>
            <person name="Searle S."/>
            <person name="White S."/>
            <person name="Vilella A.J."/>
            <person name="Fairley S."/>
            <person name="Heger A."/>
            <person name="Kong L."/>
            <person name="Ponting C.P."/>
            <person name="Jarvis E.D."/>
            <person name="Mello C.V."/>
            <person name="Minx P."/>
            <person name="Lovell P."/>
            <person name="Velho T.A."/>
            <person name="Ferris M."/>
            <person name="Balakrishnan C.N."/>
            <person name="Sinha S."/>
            <person name="Blatti C."/>
            <person name="London S.E."/>
            <person name="Li Y."/>
            <person name="Lin Y.C."/>
            <person name="George J."/>
            <person name="Sweedler J."/>
            <person name="Southey B."/>
            <person name="Gunaratne P."/>
            <person name="Watson M."/>
            <person name="Nam K."/>
            <person name="Backstrom N."/>
            <person name="Smeds L."/>
            <person name="Nabholz B."/>
            <person name="Itoh Y."/>
            <person name="Whitney O."/>
            <person name="Pfenning A.R."/>
            <person name="Howard J."/>
            <person name="Volker M."/>
            <person name="Skinner B.M."/>
            <person name="Griffin D.K."/>
            <person name="Ye L."/>
            <person name="McLaren W.M."/>
            <person name="Flicek P."/>
            <person name="Quesada V."/>
            <person name="Velasco G."/>
            <person name="Lopez-Otin C."/>
            <person name="Puente X.S."/>
            <person name="Olender T."/>
            <person name="Lancet D."/>
            <person name="Smit A.F."/>
            <person name="Hubley R."/>
            <person name="Konkel M.K."/>
            <person name="Walker J.A."/>
            <person name="Batzer M.A."/>
            <person name="Gu W."/>
            <person name="Pollock D.D."/>
            <person name="Chen L."/>
            <person name="Cheng Z."/>
            <person name="Eichler E.E."/>
            <person name="Stapley J."/>
            <person name="Slate J."/>
            <person name="Ekblom R."/>
            <person name="Birkhead T."/>
            <person name="Burke T."/>
            <person name="Burt D."/>
            <person name="Scharff C."/>
            <person name="Adam I."/>
            <person name="Richard H."/>
            <person name="Sultan M."/>
            <person name="Soldatov A."/>
            <person name="Lehrach H."/>
            <person name="Edwards S.V."/>
            <person name="Yang S.P."/>
            <person name="Li X."/>
            <person name="Graves T."/>
            <person name="Fulton L."/>
            <person name="Nelson J."/>
            <person name="Chinwalla A."/>
            <person name="Hou S."/>
            <person name="Mardis E.R."/>
            <person name="Wilson R.K."/>
        </authorList>
    </citation>
    <scope>NUCLEOTIDE SEQUENCE [LARGE SCALE GENOMIC DNA]</scope>
</reference>
<evidence type="ECO:0000256" key="15">
    <source>
        <dbReference type="ARBA" id="ARBA00023621"/>
    </source>
</evidence>
<dbReference type="EC" id="1.1.1.270" evidence="15"/>
<evidence type="ECO:0000256" key="19">
    <source>
        <dbReference type="ARBA" id="ARBA00050673"/>
    </source>
</evidence>
<evidence type="ECO:0000256" key="4">
    <source>
        <dbReference type="ARBA" id="ARBA00022824"/>
    </source>
</evidence>
<keyword evidence="7" id="KW-1133">Transmembrane helix</keyword>
<keyword evidence="12" id="KW-0325">Glycoprotein</keyword>
<evidence type="ECO:0000256" key="10">
    <source>
        <dbReference type="ARBA" id="ARBA00023098"/>
    </source>
</evidence>
<evidence type="ECO:0000256" key="18">
    <source>
        <dbReference type="ARBA" id="ARBA00048246"/>
    </source>
</evidence>
<dbReference type="PANTHER" id="PTHR44442">
    <property type="entry name" value="3-KETO-STEROID REDUCTASE"/>
    <property type="match status" value="1"/>
</dbReference>
<evidence type="ECO:0000256" key="30">
    <source>
        <dbReference type="ARBA" id="ARBA00081545"/>
    </source>
</evidence>
<evidence type="ECO:0000256" key="24">
    <source>
        <dbReference type="ARBA" id="ARBA00052450"/>
    </source>
</evidence>
<evidence type="ECO:0000256" key="2">
    <source>
        <dbReference type="ARBA" id="ARBA00022516"/>
    </source>
</evidence>
<evidence type="ECO:0000256" key="3">
    <source>
        <dbReference type="ARBA" id="ARBA00022692"/>
    </source>
</evidence>
<comment type="similarity">
    <text evidence="14">Belongs to the short-chain dehydrogenases/reductases (SDR) family. ERG27 subfamily.</text>
</comment>
<evidence type="ECO:0000256" key="21">
    <source>
        <dbReference type="ARBA" id="ARBA00051929"/>
    </source>
</evidence>
<comment type="catalytic activity">
    <reaction evidence="18">
        <text>3-dehydro-4alpha-methylzymosterol + NADPH + H(+) = 4alpha-methylzymosterol + NADP(+)</text>
        <dbReference type="Rhea" id="RHEA:36379"/>
        <dbReference type="ChEBI" id="CHEBI:1949"/>
        <dbReference type="ChEBI" id="CHEBI:15378"/>
        <dbReference type="ChEBI" id="CHEBI:57783"/>
        <dbReference type="ChEBI" id="CHEBI:58349"/>
        <dbReference type="ChEBI" id="CHEBI:136486"/>
        <dbReference type="EC" id="1.1.1.270"/>
    </reaction>
    <physiologicalReaction direction="left-to-right" evidence="18">
        <dbReference type="Rhea" id="RHEA:36380"/>
    </physiologicalReaction>
</comment>
<keyword evidence="5" id="KW-0521">NADP</keyword>
<evidence type="ECO:0000256" key="9">
    <source>
        <dbReference type="ARBA" id="ARBA00023027"/>
    </source>
</evidence>
<dbReference type="PANTHER" id="PTHR44442:SF1">
    <property type="entry name" value="3-KETO-STEROID REDUCTASE_17-BETA-HYDROXYSTEROID DEHYDROGENASE 7"/>
    <property type="match status" value="1"/>
</dbReference>
<sequence>MSAFLGGKGCQGSAEQGTAGSWEGKGKGKGKGKGREGKGREGKGREGKGREGKGREGKGREGKGREGRDSGNTQAVRGKGRGQYCVGVACVVGVPIGGGLMAYVTVAPPPARGPPSRHRRRGPRPRGGRRLAAGPGGAGPAALIAARGGRGAAMERVVLVTGASGGVGLALCQRLLEEDGRIHLCIACRNEQKSEATRDLILATHPAAQVSTVEVDLGNLASVLRAARELRCRFQRLDFVYLNAGIMPNPHVNFKALWHGLLTGKLLHMLTTAEGVMTQTDRLNGDGLQEVFATNLFGHFMLVRQLQSLLCGNEKPSRLIWTSSSNARESAFSLSDYQHAKGQESYSSSKYATDLTSVVLNRKFNGQGLYSSVVCPGLVMSNMTYRILPVFLWKLLMPIMWLIRFFAKTYTLTPYNGAEAHVWLFKQKPEYLDSLVKYHSCTSGLGRCYVEPRKMDVDEDTAEKLYQKLLELEEQTLEKYHDLLD</sequence>
<reference evidence="34" key="2">
    <citation type="submission" date="2025-08" db="UniProtKB">
        <authorList>
            <consortium name="Ensembl"/>
        </authorList>
    </citation>
    <scope>IDENTIFICATION</scope>
</reference>
<evidence type="ECO:0000256" key="29">
    <source>
        <dbReference type="ARBA" id="ARBA00077091"/>
    </source>
</evidence>
<keyword evidence="3" id="KW-0812">Transmembrane</keyword>
<evidence type="ECO:0000256" key="33">
    <source>
        <dbReference type="SAM" id="MobiDB-lite"/>
    </source>
</evidence>
<evidence type="ECO:0000256" key="32">
    <source>
        <dbReference type="ARBA" id="ARBA00083257"/>
    </source>
</evidence>
<dbReference type="HOGENOM" id="CLU_029944_2_0_1"/>
<keyword evidence="11" id="KW-0472">Membrane</keyword>
<evidence type="ECO:0000256" key="12">
    <source>
        <dbReference type="ARBA" id="ARBA00023180"/>
    </source>
</evidence>
<evidence type="ECO:0000313" key="35">
    <source>
        <dbReference type="Proteomes" id="UP000007754"/>
    </source>
</evidence>
<dbReference type="Proteomes" id="UP000007754">
    <property type="component" value="Chromosome 8"/>
</dbReference>
<evidence type="ECO:0000256" key="7">
    <source>
        <dbReference type="ARBA" id="ARBA00022989"/>
    </source>
</evidence>
<organism evidence="34 35">
    <name type="scientific">Taeniopygia guttata</name>
    <name type="common">Zebra finch</name>
    <name type="synonym">Poephila guttata</name>
    <dbReference type="NCBI Taxonomy" id="59729"/>
    <lineage>
        <taxon>Eukaryota</taxon>
        <taxon>Metazoa</taxon>
        <taxon>Chordata</taxon>
        <taxon>Craniata</taxon>
        <taxon>Vertebrata</taxon>
        <taxon>Euteleostomi</taxon>
        <taxon>Archelosauria</taxon>
        <taxon>Archosauria</taxon>
        <taxon>Dinosauria</taxon>
        <taxon>Saurischia</taxon>
        <taxon>Theropoda</taxon>
        <taxon>Coelurosauria</taxon>
        <taxon>Aves</taxon>
        <taxon>Neognathae</taxon>
        <taxon>Neoaves</taxon>
        <taxon>Telluraves</taxon>
        <taxon>Australaves</taxon>
        <taxon>Passeriformes</taxon>
        <taxon>Passeroidea</taxon>
        <taxon>Estrildidae</taxon>
        <taxon>Estrildinae</taxon>
        <taxon>Taeniopygia</taxon>
    </lineage>
</organism>
<keyword evidence="10" id="KW-0443">Lipid metabolism</keyword>
<evidence type="ECO:0000256" key="23">
    <source>
        <dbReference type="ARBA" id="ARBA00052448"/>
    </source>
</evidence>
<dbReference type="AlphaFoldDB" id="H1A3A8"/>
<comment type="pathway">
    <text evidence="13">Steroid biosynthesis; zymosterol biosynthesis; zymosterol from lanosterol: step 5/6.</text>
</comment>
<comment type="catalytic activity">
    <reaction evidence="23">
        <text>4alpha-methyl-5alpha-cholest-8-en-3-one + NADPH + H(+) = 4alpha-methyl-5alpha-cholest-8-en-3beta-ol + NADP(+)</text>
        <dbReference type="Rhea" id="RHEA:46832"/>
        <dbReference type="ChEBI" id="CHEBI:15378"/>
        <dbReference type="ChEBI" id="CHEBI:57783"/>
        <dbReference type="ChEBI" id="CHEBI:58349"/>
        <dbReference type="ChEBI" id="CHEBI:87050"/>
        <dbReference type="ChEBI" id="CHEBI:87051"/>
    </reaction>
    <physiologicalReaction direction="left-to-right" evidence="23">
        <dbReference type="Rhea" id="RHEA:46833"/>
    </physiologicalReaction>
</comment>
<dbReference type="GO" id="GO:0030154">
    <property type="term" value="P:cell differentiation"/>
    <property type="evidence" value="ECO:0007669"/>
    <property type="project" value="Ensembl"/>
</dbReference>
<dbReference type="GO" id="GO:0048568">
    <property type="term" value="P:embryonic organ development"/>
    <property type="evidence" value="ECO:0007669"/>
    <property type="project" value="Ensembl"/>
</dbReference>
<evidence type="ECO:0000256" key="26">
    <source>
        <dbReference type="ARBA" id="ARBA00063141"/>
    </source>
</evidence>
<evidence type="ECO:0000256" key="17">
    <source>
        <dbReference type="ARBA" id="ARBA00037929"/>
    </source>
</evidence>
<evidence type="ECO:0000256" key="5">
    <source>
        <dbReference type="ARBA" id="ARBA00022857"/>
    </source>
</evidence>
<dbReference type="EC" id="1.1.1.62" evidence="16"/>
<accession>H1A3A8</accession>
<evidence type="ECO:0000256" key="22">
    <source>
        <dbReference type="ARBA" id="ARBA00052439"/>
    </source>
</evidence>
<dbReference type="OMA" id="HFMLIRE"/>
<evidence type="ECO:0000256" key="25">
    <source>
        <dbReference type="ARBA" id="ARBA00052561"/>
    </source>
</evidence>
<dbReference type="InterPro" id="IPR036291">
    <property type="entry name" value="NAD(P)-bd_dom_sf"/>
</dbReference>
<proteinExistence type="inferred from homology"/>
<dbReference type="GO" id="GO:0005789">
    <property type="term" value="C:endoplasmic reticulum membrane"/>
    <property type="evidence" value="ECO:0007669"/>
    <property type="project" value="UniProtKB-SubCell"/>
</dbReference>
<comment type="subunit">
    <text evidence="26">Binds to the short form of prolactin receptor.</text>
</comment>
<evidence type="ECO:0000256" key="14">
    <source>
        <dbReference type="ARBA" id="ARBA00023593"/>
    </source>
</evidence>
<dbReference type="GO" id="GO:0007420">
    <property type="term" value="P:brain development"/>
    <property type="evidence" value="ECO:0007669"/>
    <property type="project" value="Ensembl"/>
</dbReference>
<evidence type="ECO:0000313" key="34">
    <source>
        <dbReference type="Ensembl" id="ENSTGUP00000017370.2"/>
    </source>
</evidence>
<comment type="catalytic activity">
    <reaction evidence="24">
        <text>17beta-estradiol + NADP(+) = estrone + NADPH + H(+)</text>
        <dbReference type="Rhea" id="RHEA:24616"/>
        <dbReference type="ChEBI" id="CHEBI:15378"/>
        <dbReference type="ChEBI" id="CHEBI:16469"/>
        <dbReference type="ChEBI" id="CHEBI:17263"/>
        <dbReference type="ChEBI" id="CHEBI:57783"/>
        <dbReference type="ChEBI" id="CHEBI:58349"/>
        <dbReference type="EC" id="1.1.1.62"/>
    </reaction>
    <physiologicalReaction direction="right-to-left" evidence="24">
        <dbReference type="Rhea" id="RHEA:24618"/>
    </physiologicalReaction>
</comment>
<comment type="catalytic activity">
    <reaction evidence="21">
        <text>a 3beta-hydroxysteroid + NADP(+) = a 3-oxosteroid + NADPH + H(+)</text>
        <dbReference type="Rhea" id="RHEA:34787"/>
        <dbReference type="ChEBI" id="CHEBI:15378"/>
        <dbReference type="ChEBI" id="CHEBI:36836"/>
        <dbReference type="ChEBI" id="CHEBI:47788"/>
        <dbReference type="ChEBI" id="CHEBI:57783"/>
        <dbReference type="ChEBI" id="CHEBI:58349"/>
        <dbReference type="EC" id="1.1.1.270"/>
    </reaction>
    <physiologicalReaction direction="right-to-left" evidence="21">
        <dbReference type="Rhea" id="RHEA:34789"/>
    </physiologicalReaction>
</comment>
<feature type="compositionally biased region" description="Gly residues" evidence="33">
    <location>
        <begin position="1"/>
        <end position="10"/>
    </location>
</feature>
<feature type="compositionally biased region" description="Basic and acidic residues" evidence="33">
    <location>
        <begin position="33"/>
        <end position="69"/>
    </location>
</feature>
<protein>
    <recommendedName>
        <fullName evidence="28">3-keto-steroid reductase/17-beta-hydroxysteroid dehydrogenase 7</fullName>
        <ecNumber evidence="27">1.1.1.210</ecNumber>
        <ecNumber evidence="15">1.1.1.270</ecNumber>
        <ecNumber evidence="16">1.1.1.62</ecNumber>
    </recommendedName>
    <alternativeName>
        <fullName evidence="30">17-beta-hydroxysteroid dehydrogenase 7</fullName>
    </alternativeName>
    <alternativeName>
        <fullName evidence="31">3-keto-steroid reductase</fullName>
    </alternativeName>
    <alternativeName>
        <fullName evidence="29">Dihydrotestosterone oxidoreductase</fullName>
    </alternativeName>
    <alternativeName>
        <fullName evidence="32">Estradiol 17-beta-dehydrogenase 7</fullName>
    </alternativeName>
</protein>
<comment type="pathway">
    <text evidence="17">Steroid biosynthesis; estrogen biosynthesis.</text>
</comment>
<comment type="catalytic activity">
    <reaction evidence="25">
        <text>zymosterone + NADPH + H(+) = zymosterol + NADP(+)</text>
        <dbReference type="Rhea" id="RHEA:33459"/>
        <dbReference type="ChEBI" id="CHEBI:15378"/>
        <dbReference type="ChEBI" id="CHEBI:18252"/>
        <dbReference type="ChEBI" id="CHEBI:52386"/>
        <dbReference type="ChEBI" id="CHEBI:57783"/>
        <dbReference type="ChEBI" id="CHEBI:58349"/>
    </reaction>
    <physiologicalReaction direction="left-to-right" evidence="25">
        <dbReference type="Rhea" id="RHEA:33460"/>
    </physiologicalReaction>
</comment>
<keyword evidence="9" id="KW-0520">NAD</keyword>
<dbReference type="Ensembl" id="ENSTGUT00000017759.2">
    <property type="protein sequence ID" value="ENSTGUP00000017370.2"/>
    <property type="gene ID" value="ENSTGUG00000017081.2"/>
</dbReference>
<dbReference type="EC" id="1.1.1.210" evidence="27"/>
<keyword evidence="8" id="KW-0560">Oxidoreductase</keyword>
<dbReference type="GO" id="GO:0047024">
    <property type="term" value="F:5-alpha-androstane-3-beta,17-beta-diol dehydrogenase (NADP+) activity"/>
    <property type="evidence" value="ECO:0007669"/>
    <property type="project" value="UniProtKB-EC"/>
</dbReference>
<dbReference type="GO" id="GO:0000253">
    <property type="term" value="F:3-beta-hydroxysteroid 3-dehydrogenase (NADP+) activity"/>
    <property type="evidence" value="ECO:0007669"/>
    <property type="project" value="UniProtKB-EC"/>
</dbReference>
<keyword evidence="4" id="KW-0256">Endoplasmic reticulum</keyword>
<keyword evidence="35" id="KW-1185">Reference proteome</keyword>
<dbReference type="InterPro" id="IPR002347">
    <property type="entry name" value="SDR_fam"/>
</dbReference>
<dbReference type="Gene3D" id="3.40.50.720">
    <property type="entry name" value="NAD(P)-binding Rossmann-like Domain"/>
    <property type="match status" value="1"/>
</dbReference>
<dbReference type="GO" id="GO:0006703">
    <property type="term" value="P:estrogen biosynthetic process"/>
    <property type="evidence" value="ECO:0007669"/>
    <property type="project" value="Ensembl"/>
</dbReference>